<dbReference type="EMBL" id="JAKELL010000136">
    <property type="protein sequence ID" value="KAH8980419.1"/>
    <property type="molecule type" value="Genomic_DNA"/>
</dbReference>
<dbReference type="Pfam" id="PF12937">
    <property type="entry name" value="F-box-like"/>
    <property type="match status" value="1"/>
</dbReference>
<keyword evidence="3" id="KW-1185">Reference proteome</keyword>
<accession>A0AAD4L923</accession>
<dbReference type="InterPro" id="IPR001810">
    <property type="entry name" value="F-box_dom"/>
</dbReference>
<reference evidence="2" key="1">
    <citation type="submission" date="2022-01" db="EMBL/GenBank/DDBJ databases">
        <title>Comparative genomics reveals a dynamic genome evolution in the ectomycorrhizal milk-cap (Lactarius) mushrooms.</title>
        <authorList>
            <consortium name="DOE Joint Genome Institute"/>
            <person name="Lebreton A."/>
            <person name="Tang N."/>
            <person name="Kuo A."/>
            <person name="LaButti K."/>
            <person name="Drula E."/>
            <person name="Barry K."/>
            <person name="Clum A."/>
            <person name="Lipzen A."/>
            <person name="Mousain D."/>
            <person name="Ng V."/>
            <person name="Wang R."/>
            <person name="Wang X."/>
            <person name="Dai Y."/>
            <person name="Henrissat B."/>
            <person name="Grigoriev I.V."/>
            <person name="Guerin-Laguette A."/>
            <person name="Yu F."/>
            <person name="Martin F.M."/>
        </authorList>
    </citation>
    <scope>NUCLEOTIDE SEQUENCE</scope>
    <source>
        <strain evidence="2">QP</strain>
    </source>
</reference>
<comment type="caution">
    <text evidence="2">The sequence shown here is derived from an EMBL/GenBank/DDBJ whole genome shotgun (WGS) entry which is preliminary data.</text>
</comment>
<dbReference type="SUPFAM" id="SSF81383">
    <property type="entry name" value="F-box domain"/>
    <property type="match status" value="1"/>
</dbReference>
<gene>
    <name evidence="2" type="ORF">EDB92DRAFT_2094502</name>
</gene>
<organism evidence="2 3">
    <name type="scientific">Lactarius akahatsu</name>
    <dbReference type="NCBI Taxonomy" id="416441"/>
    <lineage>
        <taxon>Eukaryota</taxon>
        <taxon>Fungi</taxon>
        <taxon>Dikarya</taxon>
        <taxon>Basidiomycota</taxon>
        <taxon>Agaricomycotina</taxon>
        <taxon>Agaricomycetes</taxon>
        <taxon>Russulales</taxon>
        <taxon>Russulaceae</taxon>
        <taxon>Lactarius</taxon>
    </lineage>
</organism>
<proteinExistence type="predicted"/>
<evidence type="ECO:0000259" key="1">
    <source>
        <dbReference type="Pfam" id="PF12937"/>
    </source>
</evidence>
<evidence type="ECO:0000313" key="2">
    <source>
        <dbReference type="EMBL" id="KAH8980419.1"/>
    </source>
</evidence>
<dbReference type="InterPro" id="IPR036047">
    <property type="entry name" value="F-box-like_dom_sf"/>
</dbReference>
<dbReference type="Proteomes" id="UP001201163">
    <property type="component" value="Unassembled WGS sequence"/>
</dbReference>
<feature type="domain" description="F-box" evidence="1">
    <location>
        <begin position="46"/>
        <end position="90"/>
    </location>
</feature>
<dbReference type="AlphaFoldDB" id="A0AAD4L923"/>
<protein>
    <recommendedName>
        <fullName evidence="1">F-box domain-containing protein</fullName>
    </recommendedName>
</protein>
<name>A0AAD4L923_9AGAM</name>
<sequence>MSRSHVDIDTHIRTNPLHHSTWCRPSTPVLSYLPRQECEFRSYLLLQLPVELLDSIASFVPTHCDLVPLALTCHSLAHMVISAHAAYRTIRIHSQRGPAP</sequence>
<evidence type="ECO:0000313" key="3">
    <source>
        <dbReference type="Proteomes" id="UP001201163"/>
    </source>
</evidence>